<name>A0A9X1PKL5_9BACT</name>
<evidence type="ECO:0000313" key="1">
    <source>
        <dbReference type="EMBL" id="MCF0062135.1"/>
    </source>
</evidence>
<protein>
    <submittedName>
        <fullName evidence="1">Uncharacterized protein</fullName>
    </submittedName>
</protein>
<dbReference type="AlphaFoldDB" id="A0A9X1PKL5"/>
<evidence type="ECO:0000313" key="2">
    <source>
        <dbReference type="Proteomes" id="UP001139000"/>
    </source>
</evidence>
<dbReference type="EMBL" id="JAJTTC010000001">
    <property type="protein sequence ID" value="MCF0062135.1"/>
    <property type="molecule type" value="Genomic_DNA"/>
</dbReference>
<reference evidence="1" key="1">
    <citation type="submission" date="2021-12" db="EMBL/GenBank/DDBJ databases">
        <title>Novel species in genus Dyadobacter.</title>
        <authorList>
            <person name="Ma C."/>
        </authorList>
    </citation>
    <scope>NUCLEOTIDE SEQUENCE</scope>
    <source>
        <strain evidence="1">LJ419</strain>
    </source>
</reference>
<accession>A0A9X1PKL5</accession>
<organism evidence="1 2">
    <name type="scientific">Dyadobacter chenwenxiniae</name>
    <dbReference type="NCBI Taxonomy" id="2906456"/>
    <lineage>
        <taxon>Bacteria</taxon>
        <taxon>Pseudomonadati</taxon>
        <taxon>Bacteroidota</taxon>
        <taxon>Cytophagia</taxon>
        <taxon>Cytophagales</taxon>
        <taxon>Spirosomataceae</taxon>
        <taxon>Dyadobacter</taxon>
    </lineage>
</organism>
<sequence length="89" mass="10208">MSNRELKSEVIRLVNEVDENRMEDLLLSIRSFMEHQNVDNGIDANSPELLKELNQSLLQAELGQLISNNDVLTEVKRVLRDKMDSARKG</sequence>
<gene>
    <name evidence="1" type="ORF">LXM26_11575</name>
</gene>
<keyword evidence="2" id="KW-1185">Reference proteome</keyword>
<comment type="caution">
    <text evidence="1">The sequence shown here is derived from an EMBL/GenBank/DDBJ whole genome shotgun (WGS) entry which is preliminary data.</text>
</comment>
<dbReference type="RefSeq" id="WP_234655313.1">
    <property type="nucleotide sequence ID" value="NZ_CP094997.1"/>
</dbReference>
<proteinExistence type="predicted"/>
<dbReference type="Proteomes" id="UP001139000">
    <property type="component" value="Unassembled WGS sequence"/>
</dbReference>